<name>A0ABU1GTZ5_9GAMM</name>
<protein>
    <submittedName>
        <fullName evidence="7">LysE family translocator</fullName>
    </submittedName>
</protein>
<evidence type="ECO:0000313" key="8">
    <source>
        <dbReference type="Proteomes" id="UP001269375"/>
    </source>
</evidence>
<evidence type="ECO:0000256" key="1">
    <source>
        <dbReference type="ARBA" id="ARBA00004651"/>
    </source>
</evidence>
<proteinExistence type="predicted"/>
<feature type="transmembrane region" description="Helical" evidence="6">
    <location>
        <begin position="141"/>
        <end position="166"/>
    </location>
</feature>
<comment type="caution">
    <text evidence="7">The sequence shown here is derived from an EMBL/GenBank/DDBJ whole genome shotgun (WGS) entry which is preliminary data.</text>
</comment>
<dbReference type="RefSeq" id="WP_251590870.1">
    <property type="nucleotide sequence ID" value="NZ_JAMLJI010000001.1"/>
</dbReference>
<evidence type="ECO:0000313" key="7">
    <source>
        <dbReference type="EMBL" id="MDR5895315.1"/>
    </source>
</evidence>
<evidence type="ECO:0000256" key="6">
    <source>
        <dbReference type="SAM" id="Phobius"/>
    </source>
</evidence>
<comment type="subcellular location">
    <subcellularLocation>
        <location evidence="1">Cell membrane</location>
        <topology evidence="1">Multi-pass membrane protein</topology>
    </subcellularLocation>
</comment>
<evidence type="ECO:0000256" key="2">
    <source>
        <dbReference type="ARBA" id="ARBA00022475"/>
    </source>
</evidence>
<feature type="transmembrane region" description="Helical" evidence="6">
    <location>
        <begin position="178"/>
        <end position="195"/>
    </location>
</feature>
<dbReference type="Proteomes" id="UP001269375">
    <property type="component" value="Unassembled WGS sequence"/>
</dbReference>
<keyword evidence="2" id="KW-1003">Cell membrane</keyword>
<sequence>MSFVLSAVLVNLPLAFSPGPANLLCVGVAASKGFRRTLPFIGGLQVLPLVYSVLVAMGASAVLSRLEQLSDMIKLLGSLYMMWLAFRMWRAPRTPAQNEAEASPAVASGFWQGVAAQAANPKNILIVVTLYSVFAEQSQSLGAGLALAVIITLCNLASHLCWSLGASTLRASPRLARYQNRLSGGLLVVAVALLWL</sequence>
<evidence type="ECO:0000256" key="4">
    <source>
        <dbReference type="ARBA" id="ARBA00022989"/>
    </source>
</evidence>
<evidence type="ECO:0000256" key="5">
    <source>
        <dbReference type="ARBA" id="ARBA00023136"/>
    </source>
</evidence>
<dbReference type="Pfam" id="PF01810">
    <property type="entry name" value="LysE"/>
    <property type="match status" value="1"/>
</dbReference>
<accession>A0ABU1GTZ5</accession>
<organism evidence="7 8">
    <name type="scientific">Larsenimonas suaedae</name>
    <dbReference type="NCBI Taxonomy" id="1851019"/>
    <lineage>
        <taxon>Bacteria</taxon>
        <taxon>Pseudomonadati</taxon>
        <taxon>Pseudomonadota</taxon>
        <taxon>Gammaproteobacteria</taxon>
        <taxon>Oceanospirillales</taxon>
        <taxon>Halomonadaceae</taxon>
        <taxon>Larsenimonas</taxon>
    </lineage>
</organism>
<keyword evidence="5 6" id="KW-0472">Membrane</keyword>
<keyword evidence="3 6" id="KW-0812">Transmembrane</keyword>
<dbReference type="InterPro" id="IPR001123">
    <property type="entry name" value="LeuE-type"/>
</dbReference>
<keyword evidence="8" id="KW-1185">Reference proteome</keyword>
<evidence type="ECO:0000256" key="3">
    <source>
        <dbReference type="ARBA" id="ARBA00022692"/>
    </source>
</evidence>
<dbReference type="EMBL" id="JARWAO010000002">
    <property type="protein sequence ID" value="MDR5895315.1"/>
    <property type="molecule type" value="Genomic_DNA"/>
</dbReference>
<dbReference type="PANTHER" id="PTHR30086:SF20">
    <property type="entry name" value="ARGININE EXPORTER PROTEIN ARGO-RELATED"/>
    <property type="match status" value="1"/>
</dbReference>
<reference evidence="7 8" key="1">
    <citation type="submission" date="2023-04" db="EMBL/GenBank/DDBJ databases">
        <title>A long-awaited taxogenomic arrangement of the family Halomonadaceae.</title>
        <authorList>
            <person name="De La Haba R."/>
            <person name="Chuvochina M."/>
            <person name="Wittouck S."/>
            <person name="Arahal D.R."/>
            <person name="Sanchez-Porro C."/>
            <person name="Hugenholtz P."/>
            <person name="Ventosa A."/>
        </authorList>
    </citation>
    <scope>NUCLEOTIDE SEQUENCE [LARGE SCALE GENOMIC DNA]</scope>
    <source>
        <strain evidence="7 8">DSM 22428</strain>
    </source>
</reference>
<feature type="transmembrane region" description="Helical" evidence="6">
    <location>
        <begin position="39"/>
        <end position="63"/>
    </location>
</feature>
<keyword evidence="4 6" id="KW-1133">Transmembrane helix</keyword>
<gene>
    <name evidence="7" type="ORF">QC825_04385</name>
</gene>
<dbReference type="PANTHER" id="PTHR30086">
    <property type="entry name" value="ARGININE EXPORTER PROTEIN ARGO"/>
    <property type="match status" value="1"/>
</dbReference>